<dbReference type="SUPFAM" id="SSF55729">
    <property type="entry name" value="Acyl-CoA N-acyltransferases (Nat)"/>
    <property type="match status" value="1"/>
</dbReference>
<reference evidence="3 4" key="1">
    <citation type="submission" date="2019-12" db="EMBL/GenBank/DDBJ databases">
        <title>Acinetobacter haemolyticus comparative genomics.</title>
        <authorList>
            <person name="Castro-Jaimes S."/>
            <person name="Bello-Lopez E."/>
            <person name="Velazquez-Acosta C."/>
            <person name="Volkow-Fernandez P."/>
            <person name="Lozano-Zarain P."/>
            <person name="Castillo Ramirez S."/>
            <person name="Cevallos M.A."/>
        </authorList>
    </citation>
    <scope>NUCLEOTIDE SEQUENCE [LARGE SCALE GENOMIC DNA]</scope>
    <source>
        <strain evidence="3 4">AN10</strain>
    </source>
</reference>
<dbReference type="OrthoDB" id="119501at2"/>
<dbReference type="GO" id="GO:0016747">
    <property type="term" value="F:acyltransferase activity, transferring groups other than amino-acyl groups"/>
    <property type="evidence" value="ECO:0007669"/>
    <property type="project" value="InterPro"/>
</dbReference>
<dbReference type="PANTHER" id="PTHR43877">
    <property type="entry name" value="AMINOALKYLPHOSPHONATE N-ACETYLTRANSFERASE-RELATED-RELATED"/>
    <property type="match status" value="1"/>
</dbReference>
<evidence type="ECO:0000256" key="2">
    <source>
        <dbReference type="ARBA" id="ARBA00023315"/>
    </source>
</evidence>
<keyword evidence="1" id="KW-0808">Transferase</keyword>
<sequence>MLSSAFLLKRYIEEMMSLKIRKAIRHDVDQLIELLNIAYRTRSGRSWTTEKDLVEGSRITEKQLNDELEKEQFELFVGEDEQNKIITCVGLTFDGSSVEIGTFAVHPMIQNLGCGRKMLNFVEQYIMVDHPQVSDIFMSVLDLRQELIAYYQRRGYQKTGKMLPYPLDAEVGLPLTFIQLIELKKKIKCIL</sequence>
<dbReference type="EMBL" id="WTTO01000022">
    <property type="protein sequence ID" value="NAR73596.1"/>
    <property type="molecule type" value="Genomic_DNA"/>
</dbReference>
<protein>
    <submittedName>
        <fullName evidence="3">GNAT family N-acetyltransferase</fullName>
    </submittedName>
</protein>
<dbReference type="Gene3D" id="3.40.630.30">
    <property type="match status" value="1"/>
</dbReference>
<dbReference type="CDD" id="cd04301">
    <property type="entry name" value="NAT_SF"/>
    <property type="match status" value="1"/>
</dbReference>
<dbReference type="Proteomes" id="UP000451048">
    <property type="component" value="Unassembled WGS sequence"/>
</dbReference>
<dbReference type="AlphaFoldDB" id="A0A1L6KMR9"/>
<organism evidence="3 4">
    <name type="scientific">Acinetobacter haemolyticus</name>
    <dbReference type="NCBI Taxonomy" id="29430"/>
    <lineage>
        <taxon>Bacteria</taxon>
        <taxon>Pseudomonadati</taxon>
        <taxon>Pseudomonadota</taxon>
        <taxon>Gammaproteobacteria</taxon>
        <taxon>Moraxellales</taxon>
        <taxon>Moraxellaceae</taxon>
        <taxon>Acinetobacter</taxon>
    </lineage>
</organism>
<evidence type="ECO:0000313" key="4">
    <source>
        <dbReference type="Proteomes" id="UP000451048"/>
    </source>
</evidence>
<comment type="caution">
    <text evidence="3">The sequence shown here is derived from an EMBL/GenBank/DDBJ whole genome shotgun (WGS) entry which is preliminary data.</text>
</comment>
<dbReference type="InterPro" id="IPR050832">
    <property type="entry name" value="Bact_Acetyltransf"/>
</dbReference>
<dbReference type="RefSeq" id="WP_075315645.1">
    <property type="nucleotide sequence ID" value="NZ_CP018260.1"/>
</dbReference>
<dbReference type="PANTHER" id="PTHR43877:SF2">
    <property type="entry name" value="AMINOALKYLPHOSPHONATE N-ACETYLTRANSFERASE-RELATED"/>
    <property type="match status" value="1"/>
</dbReference>
<keyword evidence="2" id="KW-0012">Acyltransferase</keyword>
<dbReference type="PROSITE" id="PS51186">
    <property type="entry name" value="GNAT"/>
    <property type="match status" value="1"/>
</dbReference>
<dbReference type="InterPro" id="IPR016181">
    <property type="entry name" value="Acyl_CoA_acyltransferase"/>
</dbReference>
<evidence type="ECO:0000313" key="3">
    <source>
        <dbReference type="EMBL" id="NAR73596.1"/>
    </source>
</evidence>
<gene>
    <name evidence="3" type="ORF">GPS52_08805</name>
</gene>
<accession>A0A1L6KMR9</accession>
<dbReference type="KEGG" id="ahl:AHTJS_08455"/>
<dbReference type="InterPro" id="IPR000182">
    <property type="entry name" value="GNAT_dom"/>
</dbReference>
<proteinExistence type="predicted"/>
<evidence type="ECO:0000256" key="1">
    <source>
        <dbReference type="ARBA" id="ARBA00022679"/>
    </source>
</evidence>
<dbReference type="Pfam" id="PF13508">
    <property type="entry name" value="Acetyltransf_7"/>
    <property type="match status" value="1"/>
</dbReference>
<name>A0A1L6KMR9_ACIHA</name>